<accession>A0A410GFR1</accession>
<reference evidence="12 13" key="1">
    <citation type="submission" date="2017-08" db="EMBL/GenBank/DDBJ databases">
        <authorList>
            <person name="Park S.-J."/>
            <person name="Kim H."/>
        </authorList>
    </citation>
    <scope>NUCLEOTIDE SEQUENCE [LARGE SCALE GENOMIC DNA]</scope>
    <source>
        <strain evidence="13">ye3</strain>
    </source>
</reference>
<feature type="binding site" evidence="8">
    <location>
        <position position="15"/>
    </location>
    <ligand>
        <name>ADP-alpha-D-glucose</name>
        <dbReference type="ChEBI" id="CHEBI:57498"/>
    </ligand>
</feature>
<keyword evidence="5 8" id="KW-0328">Glycosyltransferase</keyword>
<dbReference type="NCBIfam" id="NF001899">
    <property type="entry name" value="PRK00654.1-2"/>
    <property type="match status" value="1"/>
</dbReference>
<dbReference type="Pfam" id="PF08323">
    <property type="entry name" value="Glyco_transf_5"/>
    <property type="match status" value="1"/>
</dbReference>
<evidence type="ECO:0000256" key="2">
    <source>
        <dbReference type="ARBA" id="ARBA00002764"/>
    </source>
</evidence>
<comment type="similarity">
    <text evidence="4 8">Belongs to the glycosyltransferase 1 family. Bacterial/plant glycogen synthase subfamily.</text>
</comment>
<keyword evidence="6 8" id="KW-0808">Transferase</keyword>
<dbReference type="SUPFAM" id="SSF53756">
    <property type="entry name" value="UDP-Glycosyltransferase/glycogen phosphorylase"/>
    <property type="match status" value="1"/>
</dbReference>
<comment type="function">
    <text evidence="2 8">Synthesizes alpha-1,4-glucan chains using ADP-glucose.</text>
</comment>
<dbReference type="UniPathway" id="UPA00164"/>
<sequence length="546" mass="58578">MNILAVTSEAFPLAKTGGLGDAVSGLAHSLAAGGTRVTLMLPAYPSTFDFLRNARQVALLPDLPGGAASLWQGDCAELGVPVLLLKNDDLYDREGLYLTPEGNEHADNAIRFGALAHAAAQVAKGLPNVTRPHVVHLHDWHTALTPLLMHQLHVDDVKTVLTLHNIAFQGVFPMAYADALRIEDRYRNDEGLGFWGQMNFLKAGIRYADLITVVSGNYAREILTPQFGCGLEGVLSARGSDLISIPNGIDTELWNPEADSYLPGWGFGPDRLGNKALCKKALQRAFGLEVNGKATLMAMGSRLTHQKMADVAASAIPLALDAHPNLQVCVIGQGDKGLEQALLALEQRYPGRCGVHIGFDERTAHLLHAGADVLLHGSRFEPFGLTPLYAMRYGTIPIGSRVGGMVDTIRDPGKDATAALMGTATGILFDGEQPEDMAAAITRALVLRNRPAIWRAMQQNGMRADFSWLKTMPAYLSAYQSLRPDVALGRIPEQQRQKVPVRAWVANVTQGVVPTSQDATVAAGMAGRSRKSARAGSMLGHEASAA</sequence>
<dbReference type="InterPro" id="IPR013534">
    <property type="entry name" value="Starch_synth_cat_dom"/>
</dbReference>
<dbReference type="AlphaFoldDB" id="A0A410GFR1"/>
<feature type="domain" description="Starch synthase catalytic" evidence="11">
    <location>
        <begin position="2"/>
        <end position="236"/>
    </location>
</feature>
<dbReference type="PANTHER" id="PTHR45825">
    <property type="entry name" value="GRANULE-BOUND STARCH SYNTHASE 1, CHLOROPLASTIC/AMYLOPLASTIC"/>
    <property type="match status" value="1"/>
</dbReference>
<comment type="pathway">
    <text evidence="3 8">Glycan biosynthesis; glycogen biosynthesis.</text>
</comment>
<dbReference type="GO" id="GO:0004373">
    <property type="term" value="F:alpha-1,4-glucan glucosyltransferase (UDP-glucose donor) activity"/>
    <property type="evidence" value="ECO:0007669"/>
    <property type="project" value="InterPro"/>
</dbReference>
<evidence type="ECO:0000256" key="4">
    <source>
        <dbReference type="ARBA" id="ARBA00010281"/>
    </source>
</evidence>
<evidence type="ECO:0000256" key="9">
    <source>
        <dbReference type="SAM" id="MobiDB-lite"/>
    </source>
</evidence>
<gene>
    <name evidence="8" type="primary">glgA</name>
    <name evidence="12" type="ORF">CKA81_15660</name>
</gene>
<proteinExistence type="inferred from homology"/>
<dbReference type="EC" id="2.4.1.21" evidence="8"/>
<evidence type="ECO:0000259" key="10">
    <source>
        <dbReference type="Pfam" id="PF00534"/>
    </source>
</evidence>
<keyword evidence="7 8" id="KW-0320">Glycogen biosynthesis</keyword>
<keyword evidence="13" id="KW-1185">Reference proteome</keyword>
<comment type="catalytic activity">
    <reaction evidence="1 8">
        <text>[(1-&gt;4)-alpha-D-glucosyl](n) + ADP-alpha-D-glucose = [(1-&gt;4)-alpha-D-glucosyl](n+1) + ADP + H(+)</text>
        <dbReference type="Rhea" id="RHEA:18189"/>
        <dbReference type="Rhea" id="RHEA-COMP:9584"/>
        <dbReference type="Rhea" id="RHEA-COMP:9587"/>
        <dbReference type="ChEBI" id="CHEBI:15378"/>
        <dbReference type="ChEBI" id="CHEBI:15444"/>
        <dbReference type="ChEBI" id="CHEBI:57498"/>
        <dbReference type="ChEBI" id="CHEBI:456216"/>
        <dbReference type="EC" id="2.4.1.21"/>
    </reaction>
</comment>
<dbReference type="InterPro" id="IPR001296">
    <property type="entry name" value="Glyco_trans_1"/>
</dbReference>
<evidence type="ECO:0000256" key="3">
    <source>
        <dbReference type="ARBA" id="ARBA00004964"/>
    </source>
</evidence>
<dbReference type="Gene3D" id="3.40.50.2000">
    <property type="entry name" value="Glycogen Phosphorylase B"/>
    <property type="match status" value="2"/>
</dbReference>
<dbReference type="KEGG" id="pus:CKA81_15660"/>
<dbReference type="GO" id="GO:0009011">
    <property type="term" value="F:alpha-1,4-glucan glucosyltransferase (ADP-glucose donor) activity"/>
    <property type="evidence" value="ECO:0007669"/>
    <property type="project" value="UniProtKB-UniRule"/>
</dbReference>
<feature type="domain" description="Glycosyl transferase family 1" evidence="10">
    <location>
        <begin position="289"/>
        <end position="454"/>
    </location>
</feature>
<dbReference type="RefSeq" id="WP_128356123.1">
    <property type="nucleotide sequence ID" value="NZ_CP022987.1"/>
</dbReference>
<evidence type="ECO:0000256" key="5">
    <source>
        <dbReference type="ARBA" id="ARBA00022676"/>
    </source>
</evidence>
<evidence type="ECO:0000313" key="13">
    <source>
        <dbReference type="Proteomes" id="UP000283474"/>
    </source>
</evidence>
<dbReference type="Proteomes" id="UP000283474">
    <property type="component" value="Chromosome"/>
</dbReference>
<feature type="region of interest" description="Disordered" evidence="9">
    <location>
        <begin position="523"/>
        <end position="546"/>
    </location>
</feature>
<evidence type="ECO:0000313" key="12">
    <source>
        <dbReference type="EMBL" id="QAA95134.1"/>
    </source>
</evidence>
<organism evidence="12 13">
    <name type="scientific">Pollutimonas thiosulfatoxidans</name>
    <dbReference type="NCBI Taxonomy" id="2028345"/>
    <lineage>
        <taxon>Bacteria</taxon>
        <taxon>Pseudomonadati</taxon>
        <taxon>Pseudomonadota</taxon>
        <taxon>Betaproteobacteria</taxon>
        <taxon>Burkholderiales</taxon>
        <taxon>Alcaligenaceae</taxon>
        <taxon>Pollutimonas</taxon>
    </lineage>
</organism>
<dbReference type="InterPro" id="IPR011835">
    <property type="entry name" value="GS/SS"/>
</dbReference>
<dbReference type="NCBIfam" id="TIGR02095">
    <property type="entry name" value="glgA"/>
    <property type="match status" value="1"/>
</dbReference>
<dbReference type="Pfam" id="PF00534">
    <property type="entry name" value="Glycos_transf_1"/>
    <property type="match status" value="1"/>
</dbReference>
<evidence type="ECO:0000256" key="8">
    <source>
        <dbReference type="HAMAP-Rule" id="MF_00484"/>
    </source>
</evidence>
<evidence type="ECO:0000259" key="11">
    <source>
        <dbReference type="Pfam" id="PF08323"/>
    </source>
</evidence>
<name>A0A410GFR1_9BURK</name>
<dbReference type="OrthoDB" id="9808590at2"/>
<protein>
    <recommendedName>
        <fullName evidence="8">Glycogen synthase</fullName>
        <ecNumber evidence="8">2.4.1.21</ecNumber>
    </recommendedName>
    <alternativeName>
        <fullName evidence="8">Starch [bacterial glycogen] synthase</fullName>
    </alternativeName>
</protein>
<evidence type="ECO:0000256" key="7">
    <source>
        <dbReference type="ARBA" id="ARBA00023056"/>
    </source>
</evidence>
<dbReference type="PANTHER" id="PTHR45825:SF11">
    <property type="entry name" value="ALPHA AMYLASE DOMAIN-CONTAINING PROTEIN"/>
    <property type="match status" value="1"/>
</dbReference>
<dbReference type="CDD" id="cd03791">
    <property type="entry name" value="GT5_Glycogen_synthase_DULL1-like"/>
    <property type="match status" value="1"/>
</dbReference>
<dbReference type="HAMAP" id="MF_00484">
    <property type="entry name" value="Glycogen_synth"/>
    <property type="match status" value="1"/>
</dbReference>
<evidence type="ECO:0000256" key="1">
    <source>
        <dbReference type="ARBA" id="ARBA00001478"/>
    </source>
</evidence>
<dbReference type="EMBL" id="CP022987">
    <property type="protein sequence ID" value="QAA95134.1"/>
    <property type="molecule type" value="Genomic_DNA"/>
</dbReference>
<dbReference type="GO" id="GO:0005978">
    <property type="term" value="P:glycogen biosynthetic process"/>
    <property type="evidence" value="ECO:0007669"/>
    <property type="project" value="UniProtKB-UniRule"/>
</dbReference>
<evidence type="ECO:0000256" key="6">
    <source>
        <dbReference type="ARBA" id="ARBA00022679"/>
    </source>
</evidence>